<feature type="domain" description="Tyr recombinase" evidence="2">
    <location>
        <begin position="205"/>
        <end position="390"/>
    </location>
</feature>
<dbReference type="Gene3D" id="1.10.443.10">
    <property type="entry name" value="Intergrase catalytic core"/>
    <property type="match status" value="1"/>
</dbReference>
<evidence type="ECO:0000313" key="4">
    <source>
        <dbReference type="Proteomes" id="UP000620327"/>
    </source>
</evidence>
<dbReference type="GO" id="GO:0003677">
    <property type="term" value="F:DNA binding"/>
    <property type="evidence" value="ECO:0007669"/>
    <property type="project" value="InterPro"/>
</dbReference>
<name>A0A923MN87_9FIRM</name>
<dbReference type="InterPro" id="IPR050090">
    <property type="entry name" value="Tyrosine_recombinase_XerCD"/>
</dbReference>
<reference evidence="3" key="1">
    <citation type="submission" date="2020-08" db="EMBL/GenBank/DDBJ databases">
        <title>Genome public.</title>
        <authorList>
            <person name="Liu C."/>
            <person name="Sun Q."/>
        </authorList>
    </citation>
    <scope>NUCLEOTIDE SEQUENCE</scope>
    <source>
        <strain evidence="3">BX15</strain>
    </source>
</reference>
<keyword evidence="4" id="KW-1185">Reference proteome</keyword>
<evidence type="ECO:0000313" key="3">
    <source>
        <dbReference type="EMBL" id="MBC5772319.1"/>
    </source>
</evidence>
<dbReference type="PANTHER" id="PTHR30349">
    <property type="entry name" value="PHAGE INTEGRASE-RELATED"/>
    <property type="match status" value="1"/>
</dbReference>
<organism evidence="3 4">
    <name type="scientific">Dysosmobacter segnis</name>
    <dbReference type="NCBI Taxonomy" id="2763042"/>
    <lineage>
        <taxon>Bacteria</taxon>
        <taxon>Bacillati</taxon>
        <taxon>Bacillota</taxon>
        <taxon>Clostridia</taxon>
        <taxon>Eubacteriales</taxon>
        <taxon>Oscillospiraceae</taxon>
        <taxon>Dysosmobacter</taxon>
    </lineage>
</organism>
<accession>A0A923MN87</accession>
<dbReference type="PANTHER" id="PTHR30349:SF81">
    <property type="entry name" value="TYROSINE RECOMBINASE XERC"/>
    <property type="match status" value="1"/>
</dbReference>
<dbReference type="Proteomes" id="UP000620327">
    <property type="component" value="Unassembled WGS sequence"/>
</dbReference>
<dbReference type="AlphaFoldDB" id="A0A923MN87"/>
<dbReference type="EMBL" id="JACOQI010000061">
    <property type="protein sequence ID" value="MBC5772319.1"/>
    <property type="molecule type" value="Genomic_DNA"/>
</dbReference>
<protein>
    <submittedName>
        <fullName evidence="3">Tyrosine-type recombinase/integrase</fullName>
    </submittedName>
</protein>
<evidence type="ECO:0000256" key="1">
    <source>
        <dbReference type="ARBA" id="ARBA00023172"/>
    </source>
</evidence>
<dbReference type="InterPro" id="IPR013762">
    <property type="entry name" value="Integrase-like_cat_sf"/>
</dbReference>
<proteinExistence type="predicted"/>
<dbReference type="GO" id="GO:0015074">
    <property type="term" value="P:DNA integration"/>
    <property type="evidence" value="ECO:0007669"/>
    <property type="project" value="InterPro"/>
</dbReference>
<dbReference type="GO" id="GO:0006310">
    <property type="term" value="P:DNA recombination"/>
    <property type="evidence" value="ECO:0007669"/>
    <property type="project" value="UniProtKB-KW"/>
</dbReference>
<keyword evidence="1" id="KW-0233">DNA recombination</keyword>
<dbReference type="SUPFAM" id="SSF56349">
    <property type="entry name" value="DNA breaking-rejoining enzymes"/>
    <property type="match status" value="1"/>
</dbReference>
<evidence type="ECO:0000259" key="2">
    <source>
        <dbReference type="PROSITE" id="PS51898"/>
    </source>
</evidence>
<dbReference type="RefSeq" id="WP_187016427.1">
    <property type="nucleotide sequence ID" value="NZ_JACOQI010000061.1"/>
</dbReference>
<dbReference type="PROSITE" id="PS51898">
    <property type="entry name" value="TYR_RECOMBINASE"/>
    <property type="match status" value="1"/>
</dbReference>
<dbReference type="InterPro" id="IPR011010">
    <property type="entry name" value="DNA_brk_join_enz"/>
</dbReference>
<dbReference type="Pfam" id="PF00589">
    <property type="entry name" value="Phage_integrase"/>
    <property type="match status" value="1"/>
</dbReference>
<gene>
    <name evidence="3" type="ORF">H8Z83_18790</name>
</gene>
<comment type="caution">
    <text evidence="3">The sequence shown here is derived from an EMBL/GenBank/DDBJ whole genome shotgun (WGS) entry which is preliminary data.</text>
</comment>
<sequence length="413" mass="47687">MKCEIVTGNMPQLWEDLLSQLHEKEYPSESIRHYREAMGRVDRYMRENQILEYTEAVGETYLATHGGRISSGRQFYMSFYVRRLNDILNKRPYVVVHTRKKQKDLKHFSGVFERFDEMLCKQSISDGTRKLQDLYCYEFLHFVEQQGISDLKEINAQILYAAFSASGSKENFRCAVRKLMKYLYQEQIHPLNLAEFVPAVRRAKPMPTVYSKDEIQKLLNVVDKSTDKGLRDRAMLLLAARLGIRTSDICNLKKKNIHWDTNTIEFVQKKTGVSARLELLPDVKEALLAYLTKGRPSSDSENIFLRVQCPFTPIGQTVAHHEMSRYLAKAGIDTDRRKTGPHALRMSLATELVAEDIPYSVVQKVLGHQSSLCFNNYVRLDIENLRRCAVAVPPATDKLKEWLSNMGRVPNEK</sequence>
<dbReference type="InterPro" id="IPR002104">
    <property type="entry name" value="Integrase_catalytic"/>
</dbReference>
<dbReference type="CDD" id="cd01188">
    <property type="entry name" value="INT_RitA_C_like"/>
    <property type="match status" value="1"/>
</dbReference>